<proteinExistence type="inferred from homology"/>
<evidence type="ECO:0000256" key="7">
    <source>
        <dbReference type="ARBA" id="ARBA00022691"/>
    </source>
</evidence>
<comment type="caution">
    <text evidence="10">The sequence shown here is derived from an EMBL/GenBank/DDBJ whole genome shotgun (WGS) entry which is preliminary data.</text>
</comment>
<dbReference type="PANTHER" id="PTHR14614:SF39">
    <property type="entry name" value="HISTIDINE PROTEIN METHYLTRANSFERASE 1 HOMOLOG"/>
    <property type="match status" value="1"/>
</dbReference>
<organism evidence="10 11">
    <name type="scientific">Wickerhamomyces pijperi</name>
    <name type="common">Yeast</name>
    <name type="synonym">Pichia pijperi</name>
    <dbReference type="NCBI Taxonomy" id="599730"/>
    <lineage>
        <taxon>Eukaryota</taxon>
        <taxon>Fungi</taxon>
        <taxon>Dikarya</taxon>
        <taxon>Ascomycota</taxon>
        <taxon>Saccharomycotina</taxon>
        <taxon>Saccharomycetes</taxon>
        <taxon>Phaffomycetales</taxon>
        <taxon>Wickerhamomycetaceae</taxon>
        <taxon>Wickerhamomyces</taxon>
    </lineage>
</organism>
<keyword evidence="11" id="KW-1185">Reference proteome</keyword>
<dbReference type="EMBL" id="JAEUBG010000365">
    <property type="protein sequence ID" value="KAH3688383.1"/>
    <property type="molecule type" value="Genomic_DNA"/>
</dbReference>
<dbReference type="GO" id="GO:0005634">
    <property type="term" value="C:nucleus"/>
    <property type="evidence" value="ECO:0007669"/>
    <property type="project" value="UniProtKB-SubCell"/>
</dbReference>
<protein>
    <recommendedName>
        <fullName evidence="3">protein-histidine N-methyltransferase</fullName>
        <ecNumber evidence="3">2.1.1.85</ecNumber>
    </recommendedName>
</protein>
<keyword evidence="5" id="KW-0489">Methyltransferase</keyword>
<sequence length="374" mass="42063">MSFSFGFTEDISDDEQTTAIQQSTEQISGPFVNPLDVPNPQTKPAHLESLQTLLQSLKDIRVTFESYVTPSQNTVFRRELYDVKHQLMNEDTVDQSNNNNDTANDAEDQLLLTQQSSDLTRNVYEGGFKSWECSIDTVDKLAQYQDSQLFSNKGDVIELGCGTSLPSTYLFRRALLAKIEGLKFILSDYNASVLRLVTLPNLIITWASTLPIDKLVALQRSNQNKDIPLIDDELQFTEALLQEFYADLQTRAIDIVLISGGWSRDFVNIYKSVTSENPFGVVISSETIYAPETLPILTELLVELFQINTVQRNCLQGLGFIAAKDIYFGVGGSLVEFEQNLKNVMQRENVQNWTFETIKVKAGLQRSIVLIGSN</sequence>
<evidence type="ECO:0000256" key="6">
    <source>
        <dbReference type="ARBA" id="ARBA00022679"/>
    </source>
</evidence>
<evidence type="ECO:0000256" key="3">
    <source>
        <dbReference type="ARBA" id="ARBA00012533"/>
    </source>
</evidence>
<gene>
    <name evidence="10" type="ORF">WICPIJ_000626</name>
</gene>
<dbReference type="EC" id="2.1.1.85" evidence="3"/>
<evidence type="ECO:0000256" key="8">
    <source>
        <dbReference type="ARBA" id="ARBA00023242"/>
    </source>
</evidence>
<dbReference type="GO" id="GO:0018064">
    <property type="term" value="F:protein-L-histidine N-tele-methyltransferase activity"/>
    <property type="evidence" value="ECO:0007669"/>
    <property type="project" value="UniProtKB-EC"/>
</dbReference>
<keyword evidence="7" id="KW-0949">S-adenosyl-L-methionine</keyword>
<dbReference type="GO" id="GO:0032259">
    <property type="term" value="P:methylation"/>
    <property type="evidence" value="ECO:0007669"/>
    <property type="project" value="UniProtKB-KW"/>
</dbReference>
<keyword evidence="6" id="KW-0808">Transferase</keyword>
<keyword evidence="4" id="KW-0963">Cytoplasm</keyword>
<dbReference type="PANTHER" id="PTHR14614">
    <property type="entry name" value="HEPATOCELLULAR CARCINOMA-ASSOCIATED ANTIGEN"/>
    <property type="match status" value="1"/>
</dbReference>
<reference evidence="10" key="1">
    <citation type="journal article" date="2021" name="Open Biol.">
        <title>Shared evolutionary footprints suggest mitochondrial oxidative damage underlies multiple complex I losses in fungi.</title>
        <authorList>
            <person name="Schikora-Tamarit M.A."/>
            <person name="Marcet-Houben M."/>
            <person name="Nosek J."/>
            <person name="Gabaldon T."/>
        </authorList>
    </citation>
    <scope>NUCLEOTIDE SEQUENCE</scope>
    <source>
        <strain evidence="10">CBS2887</strain>
    </source>
</reference>
<dbReference type="OrthoDB" id="1723750at2759"/>
<reference evidence="10" key="2">
    <citation type="submission" date="2021-01" db="EMBL/GenBank/DDBJ databases">
        <authorList>
            <person name="Schikora-Tamarit M.A."/>
        </authorList>
    </citation>
    <scope>NUCLEOTIDE SEQUENCE</scope>
    <source>
        <strain evidence="10">CBS2887</strain>
    </source>
</reference>
<dbReference type="Proteomes" id="UP000774326">
    <property type="component" value="Unassembled WGS sequence"/>
</dbReference>
<evidence type="ECO:0000256" key="1">
    <source>
        <dbReference type="ARBA" id="ARBA00004123"/>
    </source>
</evidence>
<name>A0A9P8TQN6_WICPI</name>
<evidence type="ECO:0000256" key="4">
    <source>
        <dbReference type="ARBA" id="ARBA00022490"/>
    </source>
</evidence>
<dbReference type="GO" id="GO:0005737">
    <property type="term" value="C:cytoplasm"/>
    <property type="evidence" value="ECO:0007669"/>
    <property type="project" value="UniProtKB-SubCell"/>
</dbReference>
<accession>A0A9P8TQN6</accession>
<comment type="similarity">
    <text evidence="9">Belongs to the methyltransferase superfamily. METTL18 family.</text>
</comment>
<dbReference type="AlphaFoldDB" id="A0A9P8TQN6"/>
<dbReference type="Gene3D" id="3.40.50.150">
    <property type="entry name" value="Vaccinia Virus protein VP39"/>
    <property type="match status" value="1"/>
</dbReference>
<evidence type="ECO:0000313" key="10">
    <source>
        <dbReference type="EMBL" id="KAH3688383.1"/>
    </source>
</evidence>
<comment type="subcellular location">
    <subcellularLocation>
        <location evidence="2">Cytoplasm</location>
    </subcellularLocation>
    <subcellularLocation>
        <location evidence="1">Nucleus</location>
    </subcellularLocation>
</comment>
<keyword evidence="8" id="KW-0539">Nucleus</keyword>
<dbReference type="InterPro" id="IPR019410">
    <property type="entry name" value="Methyltransf_16"/>
</dbReference>
<evidence type="ECO:0000313" key="11">
    <source>
        <dbReference type="Proteomes" id="UP000774326"/>
    </source>
</evidence>
<evidence type="ECO:0000256" key="9">
    <source>
        <dbReference type="ARBA" id="ARBA00038126"/>
    </source>
</evidence>
<evidence type="ECO:0000256" key="2">
    <source>
        <dbReference type="ARBA" id="ARBA00004496"/>
    </source>
</evidence>
<evidence type="ECO:0000256" key="5">
    <source>
        <dbReference type="ARBA" id="ARBA00022603"/>
    </source>
</evidence>
<dbReference type="InterPro" id="IPR029063">
    <property type="entry name" value="SAM-dependent_MTases_sf"/>
</dbReference>